<sequence length="55" mass="6199">HAFLCFAKQSGPLRVHAELLPQCWENISNKIDERRCLVAEACGILTPHLPVNLFV</sequence>
<dbReference type="Proteomes" id="UP000681967">
    <property type="component" value="Unassembled WGS sequence"/>
</dbReference>
<dbReference type="PANTHER" id="PTHR32059:SF0">
    <property type="entry name" value="RAB11-BINDING PROTEIN RELCH"/>
    <property type="match status" value="1"/>
</dbReference>
<comment type="caution">
    <text evidence="2">The sequence shown here is derived from an EMBL/GenBank/DDBJ whole genome shotgun (WGS) entry which is preliminary data.</text>
</comment>
<dbReference type="AlphaFoldDB" id="A0A8S2ZNP7"/>
<evidence type="ECO:0000313" key="1">
    <source>
        <dbReference type="EMBL" id="CAF4542223.1"/>
    </source>
</evidence>
<dbReference type="Proteomes" id="UP000681720">
    <property type="component" value="Unassembled WGS sequence"/>
</dbReference>
<dbReference type="PANTHER" id="PTHR32059">
    <property type="entry name" value="RAB11-BINDING PROTEIN RELCH"/>
    <property type="match status" value="1"/>
</dbReference>
<proteinExistence type="predicted"/>
<dbReference type="EMBL" id="CAJOBH010086265">
    <property type="protein sequence ID" value="CAF4542223.1"/>
    <property type="molecule type" value="Genomic_DNA"/>
</dbReference>
<reference evidence="2" key="1">
    <citation type="submission" date="2021-02" db="EMBL/GenBank/DDBJ databases">
        <authorList>
            <person name="Nowell W R."/>
        </authorList>
    </citation>
    <scope>NUCLEOTIDE SEQUENCE</scope>
</reference>
<dbReference type="InterPro" id="IPR040362">
    <property type="entry name" value="RELCH"/>
</dbReference>
<organism evidence="2 3">
    <name type="scientific">Rotaria magnacalcarata</name>
    <dbReference type="NCBI Taxonomy" id="392030"/>
    <lineage>
        <taxon>Eukaryota</taxon>
        <taxon>Metazoa</taxon>
        <taxon>Spiralia</taxon>
        <taxon>Gnathifera</taxon>
        <taxon>Rotifera</taxon>
        <taxon>Eurotatoria</taxon>
        <taxon>Bdelloidea</taxon>
        <taxon>Philodinida</taxon>
        <taxon>Philodinidae</taxon>
        <taxon>Rotaria</taxon>
    </lineage>
</organism>
<dbReference type="EMBL" id="CAJOBJ010112433">
    <property type="protein sequence ID" value="CAF4637627.1"/>
    <property type="molecule type" value="Genomic_DNA"/>
</dbReference>
<evidence type="ECO:0000313" key="3">
    <source>
        <dbReference type="Proteomes" id="UP000681720"/>
    </source>
</evidence>
<accession>A0A8S2ZNP7</accession>
<evidence type="ECO:0000313" key="2">
    <source>
        <dbReference type="EMBL" id="CAF4637627.1"/>
    </source>
</evidence>
<feature type="non-terminal residue" evidence="2">
    <location>
        <position position="1"/>
    </location>
</feature>
<dbReference type="GO" id="GO:0005802">
    <property type="term" value="C:trans-Golgi network"/>
    <property type="evidence" value="ECO:0007669"/>
    <property type="project" value="InterPro"/>
</dbReference>
<gene>
    <name evidence="1" type="ORF">BYL167_LOCUS37751</name>
    <name evidence="2" type="ORF">GIL414_LOCUS40493</name>
</gene>
<protein>
    <submittedName>
        <fullName evidence="2">Uncharacterized protein</fullName>
    </submittedName>
</protein>
<name>A0A8S2ZNP7_9BILA</name>
<dbReference type="GO" id="GO:0032367">
    <property type="term" value="P:intracellular cholesterol transport"/>
    <property type="evidence" value="ECO:0007669"/>
    <property type="project" value="InterPro"/>
</dbReference>
<dbReference type="GO" id="GO:0055037">
    <property type="term" value="C:recycling endosome"/>
    <property type="evidence" value="ECO:0007669"/>
    <property type="project" value="TreeGrafter"/>
</dbReference>